<evidence type="ECO:0000313" key="3">
    <source>
        <dbReference type="EMBL" id="OWF46302.1"/>
    </source>
</evidence>
<feature type="region of interest" description="Disordered" evidence="1">
    <location>
        <begin position="465"/>
        <end position="486"/>
    </location>
</feature>
<dbReference type="GO" id="GO:0005634">
    <property type="term" value="C:nucleus"/>
    <property type="evidence" value="ECO:0007669"/>
    <property type="project" value="TreeGrafter"/>
</dbReference>
<feature type="compositionally biased region" description="Acidic residues" evidence="1">
    <location>
        <begin position="372"/>
        <end position="396"/>
    </location>
</feature>
<proteinExistence type="predicted"/>
<feature type="region of interest" description="Disordered" evidence="1">
    <location>
        <begin position="1"/>
        <end position="22"/>
    </location>
</feature>
<protein>
    <submittedName>
        <fullName evidence="3">Protein CREBRF-like</fullName>
    </submittedName>
</protein>
<feature type="domain" description="BZIP" evidence="2">
    <location>
        <begin position="520"/>
        <end position="534"/>
    </location>
</feature>
<dbReference type="GO" id="GO:0000981">
    <property type="term" value="F:DNA-binding transcription factor activity, RNA polymerase II-specific"/>
    <property type="evidence" value="ECO:0007669"/>
    <property type="project" value="TreeGrafter"/>
</dbReference>
<keyword evidence="4" id="KW-1185">Reference proteome</keyword>
<dbReference type="PROSITE" id="PS00036">
    <property type="entry name" value="BZIP_BASIC"/>
    <property type="match status" value="1"/>
</dbReference>
<dbReference type="PANTHER" id="PTHR21552">
    <property type="entry name" value="ADULT RETINA PROTEIN"/>
    <property type="match status" value="1"/>
</dbReference>
<feature type="compositionally biased region" description="Polar residues" evidence="1">
    <location>
        <begin position="304"/>
        <end position="315"/>
    </location>
</feature>
<dbReference type="OrthoDB" id="8931646at2759"/>
<feature type="region of interest" description="Disordered" evidence="1">
    <location>
        <begin position="296"/>
        <end position="331"/>
    </location>
</feature>
<dbReference type="GO" id="GO:0000977">
    <property type="term" value="F:RNA polymerase II transcription regulatory region sequence-specific DNA binding"/>
    <property type="evidence" value="ECO:0007669"/>
    <property type="project" value="TreeGrafter"/>
</dbReference>
<dbReference type="EMBL" id="NEDP02004212">
    <property type="protein sequence ID" value="OWF46302.1"/>
    <property type="molecule type" value="Genomic_DNA"/>
</dbReference>
<sequence>MTVGSLQARSRPEQRKMDSSFYAENLPSSQALGEGGELGSFDASIFASSPNSLYMYEQEKADMQSSLNVPNCTNPSNMFFSDDFDLEDTYETSQDIPPVCDNLLIKGTPATSQGLVDEGQTKPLQSQLSKCDDVFEDPTLAELNFPPLLDDIVNLAPICTSTSTEVGGQSSTSTVQKSFTTEFLKNWVLSQNNTDKTDSQPTSSRSLSSAWSLTGVSTKSTIAWPIGGMSSPSTTDTYLNRRTLSTSSMNNKPSVPIRQISETVSSSKDIKTELSPLSVGVGGEKCSNQVLKALIGSKRAQSPPRITQATPSTSALGKRRSPLSISTYDSSDVDQKWEEIRQFIHDDESNLPTRSKLKRESIDSVGSVASIDDGDSDMESSSDDEDWNDSDSDSDNNQDSSWSAKKKKDSSSKKDQYFWQYNIQSKGPKGTRMNFDLEPRNPHVLLDFEDPVFDVEKGRKLGLGKSIRHGGKARKGDGNNVEPNPKKLGTIGLQLKKINKQINAFAPLCDMPVSTRNKSKKEKNKLASRACRLKKKAQHEAYKVKLYGLELEHKQLMTVMDEIKSRVRDVLDKKEKEGNLSSQLDGLIQKHLTVMVAGHTTDFVNNVVKKVEDGDPTGGLVT</sequence>
<evidence type="ECO:0000259" key="2">
    <source>
        <dbReference type="PROSITE" id="PS00036"/>
    </source>
</evidence>
<feature type="region of interest" description="Disordered" evidence="1">
    <location>
        <begin position="354"/>
        <end position="408"/>
    </location>
</feature>
<name>A0A210QC52_MIZYE</name>
<dbReference type="CDD" id="cd14809">
    <property type="entry name" value="bZIP_AUREO-like"/>
    <property type="match status" value="1"/>
</dbReference>
<evidence type="ECO:0000313" key="4">
    <source>
        <dbReference type="Proteomes" id="UP000242188"/>
    </source>
</evidence>
<comment type="caution">
    <text evidence="3">The sequence shown here is derived from an EMBL/GenBank/DDBJ whole genome shotgun (WGS) entry which is preliminary data.</text>
</comment>
<dbReference type="Proteomes" id="UP000242188">
    <property type="component" value="Unassembled WGS sequence"/>
</dbReference>
<dbReference type="AlphaFoldDB" id="A0A210QC52"/>
<gene>
    <name evidence="3" type="ORF">KP79_PYT16988</name>
</gene>
<dbReference type="GO" id="GO:0006986">
    <property type="term" value="P:response to unfolded protein"/>
    <property type="evidence" value="ECO:0007669"/>
    <property type="project" value="InterPro"/>
</dbReference>
<reference evidence="3 4" key="1">
    <citation type="journal article" date="2017" name="Nat. Ecol. Evol.">
        <title>Scallop genome provides insights into evolution of bilaterian karyotype and development.</title>
        <authorList>
            <person name="Wang S."/>
            <person name="Zhang J."/>
            <person name="Jiao W."/>
            <person name="Li J."/>
            <person name="Xun X."/>
            <person name="Sun Y."/>
            <person name="Guo X."/>
            <person name="Huan P."/>
            <person name="Dong B."/>
            <person name="Zhang L."/>
            <person name="Hu X."/>
            <person name="Sun X."/>
            <person name="Wang J."/>
            <person name="Zhao C."/>
            <person name="Wang Y."/>
            <person name="Wang D."/>
            <person name="Huang X."/>
            <person name="Wang R."/>
            <person name="Lv J."/>
            <person name="Li Y."/>
            <person name="Zhang Z."/>
            <person name="Liu B."/>
            <person name="Lu W."/>
            <person name="Hui Y."/>
            <person name="Liang J."/>
            <person name="Zhou Z."/>
            <person name="Hou R."/>
            <person name="Li X."/>
            <person name="Liu Y."/>
            <person name="Li H."/>
            <person name="Ning X."/>
            <person name="Lin Y."/>
            <person name="Zhao L."/>
            <person name="Xing Q."/>
            <person name="Dou J."/>
            <person name="Li Y."/>
            <person name="Mao J."/>
            <person name="Guo H."/>
            <person name="Dou H."/>
            <person name="Li T."/>
            <person name="Mu C."/>
            <person name="Jiang W."/>
            <person name="Fu Q."/>
            <person name="Fu X."/>
            <person name="Miao Y."/>
            <person name="Liu J."/>
            <person name="Yu Q."/>
            <person name="Li R."/>
            <person name="Liao H."/>
            <person name="Li X."/>
            <person name="Kong Y."/>
            <person name="Jiang Z."/>
            <person name="Chourrout D."/>
            <person name="Li R."/>
            <person name="Bao Z."/>
        </authorList>
    </citation>
    <scope>NUCLEOTIDE SEQUENCE [LARGE SCALE GENOMIC DNA]</scope>
    <source>
        <strain evidence="3 4">PY_sf001</strain>
    </source>
</reference>
<evidence type="ECO:0000256" key="1">
    <source>
        <dbReference type="SAM" id="MobiDB-lite"/>
    </source>
</evidence>
<organism evidence="3 4">
    <name type="scientific">Mizuhopecten yessoensis</name>
    <name type="common">Japanese scallop</name>
    <name type="synonym">Patinopecten yessoensis</name>
    <dbReference type="NCBI Taxonomy" id="6573"/>
    <lineage>
        <taxon>Eukaryota</taxon>
        <taxon>Metazoa</taxon>
        <taxon>Spiralia</taxon>
        <taxon>Lophotrochozoa</taxon>
        <taxon>Mollusca</taxon>
        <taxon>Bivalvia</taxon>
        <taxon>Autobranchia</taxon>
        <taxon>Pteriomorphia</taxon>
        <taxon>Pectinida</taxon>
        <taxon>Pectinoidea</taxon>
        <taxon>Pectinidae</taxon>
        <taxon>Mizuhopecten</taxon>
    </lineage>
</organism>
<dbReference type="STRING" id="6573.A0A210QC52"/>
<dbReference type="InterPro" id="IPR039165">
    <property type="entry name" value="CREBRF"/>
</dbReference>
<dbReference type="PANTHER" id="PTHR21552:SF2">
    <property type="entry name" value="CREB3 REGULATORY FACTOR"/>
    <property type="match status" value="1"/>
</dbReference>
<accession>A0A210QC52</accession>
<dbReference type="InterPro" id="IPR004827">
    <property type="entry name" value="bZIP"/>
</dbReference>